<reference evidence="1" key="1">
    <citation type="submission" date="2024-05" db="EMBL/GenBank/DDBJ databases">
        <authorList>
            <person name="Badawy S."/>
            <person name="Skurnik M."/>
        </authorList>
    </citation>
    <scope>NUCLEOTIDE SEQUENCE</scope>
</reference>
<evidence type="ECO:0008006" key="2">
    <source>
        <dbReference type="Google" id="ProtNLM"/>
    </source>
</evidence>
<proteinExistence type="predicted"/>
<dbReference type="EMBL" id="PP777464">
    <property type="protein sequence ID" value="XBS49695.1"/>
    <property type="molecule type" value="Genomic_DNA"/>
</dbReference>
<protein>
    <recommendedName>
        <fullName evidence="2">Baseplate wedge subunit</fullName>
    </recommendedName>
</protein>
<evidence type="ECO:0000313" key="1">
    <source>
        <dbReference type="EMBL" id="XBS49695.1"/>
    </source>
</evidence>
<organism evidence="1">
    <name type="scientific">Escherichia phage fEgEco12</name>
    <dbReference type="NCBI Taxonomy" id="3158837"/>
    <lineage>
        <taxon>Viruses</taxon>
        <taxon>Duplodnaviria</taxon>
        <taxon>Heunggongvirae</taxon>
        <taxon>Uroviricota</taxon>
        <taxon>Caudoviricetes</taxon>
    </lineage>
</organism>
<name>A0AAU7PHL8_9CAUD</name>
<sequence>MQNIKNYKEYYISKLPPTDQAWIRSIIVLAFNRYAFNRCTEIAIDPYNIKENVQHNQYYYMLMLIYRK</sequence>
<accession>A0AAU7PHL8</accession>